<evidence type="ECO:0000256" key="3">
    <source>
        <dbReference type="ARBA" id="ARBA00022989"/>
    </source>
</evidence>
<dbReference type="GO" id="GO:0004984">
    <property type="term" value="F:olfactory receptor activity"/>
    <property type="evidence" value="ECO:0007669"/>
    <property type="project" value="TreeGrafter"/>
</dbReference>
<keyword evidence="4 5" id="KW-0472">Membrane</keyword>
<dbReference type="SUPFAM" id="SSF81321">
    <property type="entry name" value="Family A G protein-coupled receptor-like"/>
    <property type="match status" value="1"/>
</dbReference>
<proteinExistence type="predicted"/>
<dbReference type="GO" id="GO:0016020">
    <property type="term" value="C:membrane"/>
    <property type="evidence" value="ECO:0007669"/>
    <property type="project" value="UniProtKB-SubCell"/>
</dbReference>
<evidence type="ECO:0000256" key="4">
    <source>
        <dbReference type="ARBA" id="ARBA00023136"/>
    </source>
</evidence>
<evidence type="ECO:0000259" key="6">
    <source>
        <dbReference type="PROSITE" id="PS50262"/>
    </source>
</evidence>
<reference evidence="7" key="2">
    <citation type="submission" date="2025-08" db="UniProtKB">
        <authorList>
            <consortium name="Ensembl"/>
        </authorList>
    </citation>
    <scope>IDENTIFICATION</scope>
</reference>
<dbReference type="Gene3D" id="1.20.1070.10">
    <property type="entry name" value="Rhodopsin 7-helix transmembrane proteins"/>
    <property type="match status" value="1"/>
</dbReference>
<feature type="transmembrane region" description="Helical" evidence="5">
    <location>
        <begin position="244"/>
        <end position="264"/>
    </location>
</feature>
<feature type="domain" description="G-protein coupled receptors family 1 profile" evidence="6">
    <location>
        <begin position="46"/>
        <end position="291"/>
    </location>
</feature>
<dbReference type="Pfam" id="PF00001">
    <property type="entry name" value="7tm_1"/>
    <property type="match status" value="1"/>
</dbReference>
<organism evidence="7 8">
    <name type="scientific">Salarias fasciatus</name>
    <name type="common">Jewelled blenny</name>
    <name type="synonym">Blennius fasciatus</name>
    <dbReference type="NCBI Taxonomy" id="181472"/>
    <lineage>
        <taxon>Eukaryota</taxon>
        <taxon>Metazoa</taxon>
        <taxon>Chordata</taxon>
        <taxon>Craniata</taxon>
        <taxon>Vertebrata</taxon>
        <taxon>Euteleostomi</taxon>
        <taxon>Actinopterygii</taxon>
        <taxon>Neopterygii</taxon>
        <taxon>Teleostei</taxon>
        <taxon>Neoteleostei</taxon>
        <taxon>Acanthomorphata</taxon>
        <taxon>Ovalentaria</taxon>
        <taxon>Blenniimorphae</taxon>
        <taxon>Blenniiformes</taxon>
        <taxon>Blennioidei</taxon>
        <taxon>Blenniidae</taxon>
        <taxon>Salariinae</taxon>
        <taxon>Salarias</taxon>
    </lineage>
</organism>
<feature type="transmembrane region" description="Helical" evidence="5">
    <location>
        <begin position="202"/>
        <end position="223"/>
    </location>
</feature>
<dbReference type="AlphaFoldDB" id="A0A672FGG5"/>
<dbReference type="InParanoid" id="A0A672FGG5"/>
<reference evidence="7" key="3">
    <citation type="submission" date="2025-09" db="UniProtKB">
        <authorList>
            <consortium name="Ensembl"/>
        </authorList>
    </citation>
    <scope>IDENTIFICATION</scope>
</reference>
<dbReference type="PANTHER" id="PTHR26451">
    <property type="entry name" value="G_PROTEIN_RECEP_F1_2 DOMAIN-CONTAINING PROTEIN"/>
    <property type="match status" value="1"/>
</dbReference>
<feature type="transmembrane region" description="Helical" evidence="5">
    <location>
        <begin position="34"/>
        <end position="54"/>
    </location>
</feature>
<dbReference type="Proteomes" id="UP000472267">
    <property type="component" value="Chromosome 5"/>
</dbReference>
<comment type="subcellular location">
    <subcellularLocation>
        <location evidence="1">Membrane</location>
    </subcellularLocation>
</comment>
<feature type="transmembrane region" description="Helical" evidence="5">
    <location>
        <begin position="66"/>
        <end position="86"/>
    </location>
</feature>
<evidence type="ECO:0000256" key="5">
    <source>
        <dbReference type="SAM" id="Phobius"/>
    </source>
</evidence>
<dbReference type="PRINTS" id="PR00237">
    <property type="entry name" value="GPCRRHODOPSN"/>
</dbReference>
<dbReference type="PANTHER" id="PTHR26451:SF998">
    <property type="entry name" value="ODORANT RECEPTOR-RELATED"/>
    <property type="match status" value="1"/>
</dbReference>
<evidence type="ECO:0000313" key="7">
    <source>
        <dbReference type="Ensembl" id="ENSSFAP00005003525.1"/>
    </source>
</evidence>
<gene>
    <name evidence="7" type="primary">LOC115389131</name>
</gene>
<accession>A0A672FGG5</accession>
<protein>
    <submittedName>
        <fullName evidence="7">Odorant receptor 131-2-like</fullName>
    </submittedName>
</protein>
<evidence type="ECO:0000256" key="1">
    <source>
        <dbReference type="ARBA" id="ARBA00004370"/>
    </source>
</evidence>
<dbReference type="CDD" id="cd00637">
    <property type="entry name" value="7tm_classA_rhodopsin-like"/>
    <property type="match status" value="1"/>
</dbReference>
<dbReference type="InterPro" id="IPR017452">
    <property type="entry name" value="GPCR_Rhodpsn_7TM"/>
</dbReference>
<reference evidence="7" key="1">
    <citation type="submission" date="2019-06" db="EMBL/GenBank/DDBJ databases">
        <authorList>
            <consortium name="Wellcome Sanger Institute Data Sharing"/>
        </authorList>
    </citation>
    <scope>NUCLEOTIDE SEQUENCE [LARGE SCALE GENOMIC DNA]</scope>
</reference>
<dbReference type="PROSITE" id="PS50262">
    <property type="entry name" value="G_PROTEIN_RECEP_F1_2"/>
    <property type="match status" value="1"/>
</dbReference>
<dbReference type="OMA" id="MAVECHV"/>
<evidence type="ECO:0000256" key="2">
    <source>
        <dbReference type="ARBA" id="ARBA00022692"/>
    </source>
</evidence>
<dbReference type="InterPro" id="IPR052921">
    <property type="entry name" value="GPCR1_Superfamily_Member"/>
</dbReference>
<keyword evidence="2 5" id="KW-0812">Transmembrane</keyword>
<dbReference type="Ensembl" id="ENSSFAT00005003780.1">
    <property type="protein sequence ID" value="ENSSFAP00005003525.1"/>
    <property type="gene ID" value="ENSSFAG00005002388.1"/>
</dbReference>
<keyword evidence="3 5" id="KW-1133">Transmembrane helix</keyword>
<sequence length="324" mass="37061">GGRCMFTSASANAGMNQTTGIYREPLEEALIKNMVTLTLCVSIIYINGMLVHIFTRHQIFYTNPRYILYIHLVINDIILLTLYILLQALTYNLSGINVSLCIILIVAAVLAKQNNPLTIAVMSVECYVAVCFPLHHSRICSVRRTYVLIALIWLVNSLSILPDVFVTLGTETADFFLSRTTCVRKLVLKNIYLIRKRSISDIVFLVLVWLIVFFAYFKILLAAKAATANAKKAQNTILLHGFQLLLCMLNFLFNLIVRGLVVVFPRRVLFIYFMAAVFIQVLPRLINPIIYGIRDKMFRKYLKRYLLFTDNANIHPLKTQKRSL</sequence>
<dbReference type="GO" id="GO:0004930">
    <property type="term" value="F:G protein-coupled receptor activity"/>
    <property type="evidence" value="ECO:0007669"/>
    <property type="project" value="InterPro"/>
</dbReference>
<dbReference type="GO" id="GO:0005549">
    <property type="term" value="F:odorant binding"/>
    <property type="evidence" value="ECO:0007669"/>
    <property type="project" value="TreeGrafter"/>
</dbReference>
<keyword evidence="8" id="KW-1185">Reference proteome</keyword>
<feature type="transmembrane region" description="Helical" evidence="5">
    <location>
        <begin position="270"/>
        <end position="293"/>
    </location>
</feature>
<dbReference type="InterPro" id="IPR000276">
    <property type="entry name" value="GPCR_Rhodpsn"/>
</dbReference>
<name>A0A672FGG5_SALFA</name>
<evidence type="ECO:0000313" key="8">
    <source>
        <dbReference type="Proteomes" id="UP000472267"/>
    </source>
</evidence>
<feature type="transmembrane region" description="Helical" evidence="5">
    <location>
        <begin position="146"/>
        <end position="168"/>
    </location>
</feature>
<feature type="transmembrane region" description="Helical" evidence="5">
    <location>
        <begin position="93"/>
        <end position="111"/>
    </location>
</feature>
<dbReference type="FunFam" id="1.20.1070.10:FF:000096">
    <property type="entry name" value="Odorant receptor 131-2"/>
    <property type="match status" value="1"/>
</dbReference>